<dbReference type="AlphaFoldDB" id="A0A9W7YBN5"/>
<keyword evidence="2 3" id="KW-0560">Oxidoreductase</keyword>
<comment type="cofactor">
    <cofactor evidence="1">
        <name>FAD</name>
        <dbReference type="ChEBI" id="CHEBI:57692"/>
    </cofactor>
</comment>
<proteinExistence type="predicted"/>
<feature type="non-terminal residue" evidence="3">
    <location>
        <position position="106"/>
    </location>
</feature>
<reference evidence="3" key="1">
    <citation type="submission" date="2022-07" db="EMBL/GenBank/DDBJ databases">
        <title>Phylogenomic reconstructions and comparative analyses of Kickxellomycotina fungi.</title>
        <authorList>
            <person name="Reynolds N.K."/>
            <person name="Stajich J.E."/>
            <person name="Barry K."/>
            <person name="Grigoriev I.V."/>
            <person name="Crous P."/>
            <person name="Smith M.E."/>
        </authorList>
    </citation>
    <scope>NUCLEOTIDE SEQUENCE</scope>
    <source>
        <strain evidence="3">BCRC 34381</strain>
    </source>
</reference>
<dbReference type="PANTHER" id="PTHR43716:SF1">
    <property type="entry name" value="D-2-HYDROXYGLUTARATE DEHYDROGENASE, MITOCHONDRIAL"/>
    <property type="match status" value="1"/>
</dbReference>
<comment type="caution">
    <text evidence="3">The sequence shown here is derived from an EMBL/GenBank/DDBJ whole genome shotgun (WGS) entry which is preliminary data.</text>
</comment>
<dbReference type="OrthoDB" id="5332616at2759"/>
<dbReference type="PANTHER" id="PTHR43716">
    <property type="entry name" value="D-2-HYDROXYGLUTARATE DEHYDROGENASE, MITOCHONDRIAL"/>
    <property type="match status" value="1"/>
</dbReference>
<gene>
    <name evidence="3" type="primary">DLD2_2</name>
    <name evidence="3" type="ORF">LPJ61_004537</name>
</gene>
<evidence type="ECO:0000313" key="4">
    <source>
        <dbReference type="Proteomes" id="UP001143981"/>
    </source>
</evidence>
<dbReference type="GO" id="GO:0016491">
    <property type="term" value="F:oxidoreductase activity"/>
    <property type="evidence" value="ECO:0007669"/>
    <property type="project" value="UniProtKB-KW"/>
</dbReference>
<evidence type="ECO:0000256" key="2">
    <source>
        <dbReference type="ARBA" id="ARBA00023002"/>
    </source>
</evidence>
<dbReference type="Gene3D" id="3.30.43.10">
    <property type="entry name" value="Uridine Diphospho-n-acetylenolpyruvylglucosamine Reductase, domain 2"/>
    <property type="match status" value="1"/>
</dbReference>
<dbReference type="EMBL" id="JANBOI010001079">
    <property type="protein sequence ID" value="KAJ1727496.1"/>
    <property type="molecule type" value="Genomic_DNA"/>
</dbReference>
<evidence type="ECO:0000313" key="3">
    <source>
        <dbReference type="EMBL" id="KAJ1727496.1"/>
    </source>
</evidence>
<dbReference type="GO" id="GO:0005739">
    <property type="term" value="C:mitochondrion"/>
    <property type="evidence" value="ECO:0007669"/>
    <property type="project" value="TreeGrafter"/>
</dbReference>
<dbReference type="InterPro" id="IPR016167">
    <property type="entry name" value="FAD-bd_PCMH_sub1"/>
</dbReference>
<dbReference type="EC" id="1.1.99.40" evidence="3"/>
<name>A0A9W7YBN5_9FUNG</name>
<dbReference type="Proteomes" id="UP001143981">
    <property type="component" value="Unassembled WGS sequence"/>
</dbReference>
<dbReference type="InterPro" id="IPR051264">
    <property type="entry name" value="FAD-oxidored/transferase_4"/>
</dbReference>
<evidence type="ECO:0000256" key="1">
    <source>
        <dbReference type="ARBA" id="ARBA00001974"/>
    </source>
</evidence>
<organism evidence="3 4">
    <name type="scientific">Coemansia biformis</name>
    <dbReference type="NCBI Taxonomy" id="1286918"/>
    <lineage>
        <taxon>Eukaryota</taxon>
        <taxon>Fungi</taxon>
        <taxon>Fungi incertae sedis</taxon>
        <taxon>Zoopagomycota</taxon>
        <taxon>Kickxellomycotina</taxon>
        <taxon>Kickxellomycetes</taxon>
        <taxon>Kickxellales</taxon>
        <taxon>Kickxellaceae</taxon>
        <taxon>Coemansia</taxon>
    </lineage>
</organism>
<sequence length="106" mass="11744">MLALARARLFSAPAPRLLAQRSAAAARRWEHRPARSDRYKVLSSANVERLRELVPEETVLATTAVGGTADAAELEGFNADWLNKYRGSSQLVLKPKTTKEVSEILR</sequence>
<keyword evidence="4" id="KW-1185">Reference proteome</keyword>
<protein>
    <submittedName>
        <fullName evidence="3">D-lactate ferricytochrome c oxidoreductase</fullName>
        <ecNumber evidence="3">1.1.99.40</ecNumber>
    </submittedName>
</protein>
<accession>A0A9W7YBN5</accession>